<gene>
    <name evidence="2" type="ORF">mRhiFer1_009050</name>
</gene>
<protein>
    <submittedName>
        <fullName evidence="2">Uncharacterized protein</fullName>
    </submittedName>
</protein>
<reference evidence="2 3" key="1">
    <citation type="journal article" date="2020" name="Nature">
        <title>Six reference-quality genomes reveal evolution of bat adaptations.</title>
        <authorList>
            <person name="Jebb D."/>
            <person name="Huang Z."/>
            <person name="Pippel M."/>
            <person name="Hughes G.M."/>
            <person name="Lavrichenko K."/>
            <person name="Devanna P."/>
            <person name="Winkler S."/>
            <person name="Jermiin L.S."/>
            <person name="Skirmuntt E.C."/>
            <person name="Katzourakis A."/>
            <person name="Burkitt-Gray L."/>
            <person name="Ray D.A."/>
            <person name="Sullivan K.A.M."/>
            <person name="Roscito J.G."/>
            <person name="Kirilenko B.M."/>
            <person name="Davalos L.M."/>
            <person name="Corthals A.P."/>
            <person name="Power M.L."/>
            <person name="Jones G."/>
            <person name="Ransome R.D."/>
            <person name="Dechmann D.K.N."/>
            <person name="Locatelli A.G."/>
            <person name="Puechmaille S.J."/>
            <person name="Fedrigo O."/>
            <person name="Jarvis E.D."/>
            <person name="Hiller M."/>
            <person name="Vernes S.C."/>
            <person name="Myers E.W."/>
            <person name="Teeling E.C."/>
        </authorList>
    </citation>
    <scope>NUCLEOTIDE SEQUENCE [LARGE SCALE GENOMIC DNA]</scope>
    <source>
        <strain evidence="2">MRhiFer1</strain>
        <tissue evidence="2">Lung</tissue>
    </source>
</reference>
<sequence length="124" mass="14386">MTGKREGRRRRSCQSGEQSGNRWGTAWAELLSKCIQGSPVGADWGWAPRVTGLFCSAQFPCYSPFPKYWVRSWMRDVALGLEGKTERWRLQNRERSLYLGGSWQMWRTQVTSDKGSKECGRLRY</sequence>
<dbReference type="EMBL" id="JACAGC010000021">
    <property type="protein sequence ID" value="KAF6293149.1"/>
    <property type="molecule type" value="Genomic_DNA"/>
</dbReference>
<dbReference type="Proteomes" id="UP000585614">
    <property type="component" value="Unassembled WGS sequence"/>
</dbReference>
<accession>A0A7J7SXI1</accession>
<organism evidence="2 3">
    <name type="scientific">Rhinolophus ferrumequinum</name>
    <name type="common">Greater horseshoe bat</name>
    <dbReference type="NCBI Taxonomy" id="59479"/>
    <lineage>
        <taxon>Eukaryota</taxon>
        <taxon>Metazoa</taxon>
        <taxon>Chordata</taxon>
        <taxon>Craniata</taxon>
        <taxon>Vertebrata</taxon>
        <taxon>Euteleostomi</taxon>
        <taxon>Mammalia</taxon>
        <taxon>Eutheria</taxon>
        <taxon>Laurasiatheria</taxon>
        <taxon>Chiroptera</taxon>
        <taxon>Yinpterochiroptera</taxon>
        <taxon>Rhinolophoidea</taxon>
        <taxon>Rhinolophidae</taxon>
        <taxon>Rhinolophinae</taxon>
        <taxon>Rhinolophus</taxon>
    </lineage>
</organism>
<evidence type="ECO:0000313" key="2">
    <source>
        <dbReference type="EMBL" id="KAF6293149.1"/>
    </source>
</evidence>
<dbReference type="AlphaFoldDB" id="A0A7J7SXI1"/>
<evidence type="ECO:0000256" key="1">
    <source>
        <dbReference type="SAM" id="MobiDB-lite"/>
    </source>
</evidence>
<feature type="region of interest" description="Disordered" evidence="1">
    <location>
        <begin position="1"/>
        <end position="21"/>
    </location>
</feature>
<name>A0A7J7SXI1_RHIFE</name>
<comment type="caution">
    <text evidence="2">The sequence shown here is derived from an EMBL/GenBank/DDBJ whole genome shotgun (WGS) entry which is preliminary data.</text>
</comment>
<evidence type="ECO:0000313" key="3">
    <source>
        <dbReference type="Proteomes" id="UP000585614"/>
    </source>
</evidence>
<proteinExistence type="predicted"/>
<feature type="compositionally biased region" description="Basic residues" evidence="1">
    <location>
        <begin position="1"/>
        <end position="12"/>
    </location>
</feature>